<dbReference type="AlphaFoldDB" id="A0A060WJH0"/>
<gene>
    <name evidence="1" type="ORF">GSONMT00071809001</name>
</gene>
<reference evidence="1" key="1">
    <citation type="journal article" date="2014" name="Nat. Commun.">
        <title>The rainbow trout genome provides novel insights into evolution after whole-genome duplication in vertebrates.</title>
        <authorList>
            <person name="Berthelot C."/>
            <person name="Brunet F."/>
            <person name="Chalopin D."/>
            <person name="Juanchich A."/>
            <person name="Bernard M."/>
            <person name="Noel B."/>
            <person name="Bento P."/>
            <person name="Da Silva C."/>
            <person name="Labadie K."/>
            <person name="Alberti A."/>
            <person name="Aury J.M."/>
            <person name="Louis A."/>
            <person name="Dehais P."/>
            <person name="Bardou P."/>
            <person name="Montfort J."/>
            <person name="Klopp C."/>
            <person name="Cabau C."/>
            <person name="Gaspin C."/>
            <person name="Thorgaard G.H."/>
            <person name="Boussaha M."/>
            <person name="Quillet E."/>
            <person name="Guyomard R."/>
            <person name="Galiana D."/>
            <person name="Bobe J."/>
            <person name="Volff J.N."/>
            <person name="Genet C."/>
            <person name="Wincker P."/>
            <person name="Jaillon O."/>
            <person name="Roest Crollius H."/>
            <person name="Guiguen Y."/>
        </authorList>
    </citation>
    <scope>NUCLEOTIDE SEQUENCE [LARGE SCALE GENOMIC DNA]</scope>
</reference>
<dbReference type="Proteomes" id="UP000193380">
    <property type="component" value="Unassembled WGS sequence"/>
</dbReference>
<organism evidence="1 2">
    <name type="scientific">Oncorhynchus mykiss</name>
    <name type="common">Rainbow trout</name>
    <name type="synonym">Salmo gairdneri</name>
    <dbReference type="NCBI Taxonomy" id="8022"/>
    <lineage>
        <taxon>Eukaryota</taxon>
        <taxon>Metazoa</taxon>
        <taxon>Chordata</taxon>
        <taxon>Craniata</taxon>
        <taxon>Vertebrata</taxon>
        <taxon>Euteleostomi</taxon>
        <taxon>Actinopterygii</taxon>
        <taxon>Neopterygii</taxon>
        <taxon>Teleostei</taxon>
        <taxon>Protacanthopterygii</taxon>
        <taxon>Salmoniformes</taxon>
        <taxon>Salmonidae</taxon>
        <taxon>Salmoninae</taxon>
        <taxon>Oncorhynchus</taxon>
    </lineage>
</organism>
<protein>
    <recommendedName>
        <fullName evidence="3">Immunoglobulin I-set domain-containing protein</fullName>
    </recommendedName>
</protein>
<evidence type="ECO:0008006" key="3">
    <source>
        <dbReference type="Google" id="ProtNLM"/>
    </source>
</evidence>
<accession>A0A060WJH0</accession>
<dbReference type="STRING" id="8022.A0A060WJH0"/>
<dbReference type="Gene3D" id="2.60.40.10">
    <property type="entry name" value="Immunoglobulins"/>
    <property type="match status" value="1"/>
</dbReference>
<dbReference type="SUPFAM" id="SSF48726">
    <property type="entry name" value="Immunoglobulin"/>
    <property type="match status" value="1"/>
</dbReference>
<dbReference type="InterPro" id="IPR013783">
    <property type="entry name" value="Ig-like_fold"/>
</dbReference>
<evidence type="ECO:0000313" key="2">
    <source>
        <dbReference type="Proteomes" id="UP000193380"/>
    </source>
</evidence>
<name>A0A060WJH0_ONCMY</name>
<dbReference type="EMBL" id="FR904480">
    <property type="protein sequence ID" value="CDQ64700.1"/>
    <property type="molecule type" value="Genomic_DNA"/>
</dbReference>
<evidence type="ECO:0000313" key="1">
    <source>
        <dbReference type="EMBL" id="CDQ64700.1"/>
    </source>
</evidence>
<reference evidence="1" key="2">
    <citation type="submission" date="2014-03" db="EMBL/GenBank/DDBJ databases">
        <authorList>
            <person name="Genoscope - CEA"/>
        </authorList>
    </citation>
    <scope>NUCLEOTIDE SEQUENCE</scope>
</reference>
<sequence length="43" mass="4767">MSGGNLIVNRLDRDQDTGIYQCTAFNTWGTILSSRATLKFACK</sequence>
<dbReference type="PaxDb" id="8022-A0A060WJH0"/>
<dbReference type="InterPro" id="IPR036179">
    <property type="entry name" value="Ig-like_dom_sf"/>
</dbReference>
<proteinExistence type="predicted"/>